<evidence type="ECO:0000313" key="3">
    <source>
        <dbReference type="Proteomes" id="UP000031036"/>
    </source>
</evidence>
<dbReference type="AlphaFoldDB" id="A0A0B2VC25"/>
<feature type="compositionally biased region" description="Polar residues" evidence="1">
    <location>
        <begin position="37"/>
        <end position="60"/>
    </location>
</feature>
<keyword evidence="3" id="KW-1185">Reference proteome</keyword>
<organism evidence="2 3">
    <name type="scientific">Toxocara canis</name>
    <name type="common">Canine roundworm</name>
    <dbReference type="NCBI Taxonomy" id="6265"/>
    <lineage>
        <taxon>Eukaryota</taxon>
        <taxon>Metazoa</taxon>
        <taxon>Ecdysozoa</taxon>
        <taxon>Nematoda</taxon>
        <taxon>Chromadorea</taxon>
        <taxon>Rhabditida</taxon>
        <taxon>Spirurina</taxon>
        <taxon>Ascaridomorpha</taxon>
        <taxon>Ascaridoidea</taxon>
        <taxon>Toxocaridae</taxon>
        <taxon>Toxocara</taxon>
    </lineage>
</organism>
<reference evidence="2 3" key="1">
    <citation type="submission" date="2014-11" db="EMBL/GenBank/DDBJ databases">
        <title>Genetic blueprint of the zoonotic pathogen Toxocara canis.</title>
        <authorList>
            <person name="Zhu X.-Q."/>
            <person name="Korhonen P.K."/>
            <person name="Cai H."/>
            <person name="Young N.D."/>
            <person name="Nejsum P."/>
            <person name="von Samson-Himmelstjerna G."/>
            <person name="Boag P.R."/>
            <person name="Tan P."/>
            <person name="Li Q."/>
            <person name="Min J."/>
            <person name="Yang Y."/>
            <person name="Wang X."/>
            <person name="Fang X."/>
            <person name="Hall R.S."/>
            <person name="Hofmann A."/>
            <person name="Sternberg P.W."/>
            <person name="Jex A.R."/>
            <person name="Gasser R.B."/>
        </authorList>
    </citation>
    <scope>NUCLEOTIDE SEQUENCE [LARGE SCALE GENOMIC DNA]</scope>
    <source>
        <strain evidence="2">PN_DK_2014</strain>
    </source>
</reference>
<evidence type="ECO:0000256" key="1">
    <source>
        <dbReference type="SAM" id="MobiDB-lite"/>
    </source>
</evidence>
<proteinExistence type="predicted"/>
<sequence>MAQVMRRCSVDVLASNHHCMHPCSDCCGHAPSSRTLTPSSPHATTQHDSTSASSNANNGKRSPLPSTPLMRTRYAAYSSLCAQCTSICFTLSHFHNCSIDTHSPPIRAKPYGCGCCRVKNSQHYAEQNHSLQKQSARDTNLFLLEMKLFWLCGEPTLRDPFKRDPRKWRFVCTRMGSGNHSAAVLTAAMCCF</sequence>
<gene>
    <name evidence="2" type="ORF">Tcan_11124</name>
</gene>
<dbReference type="EMBL" id="JPKZ01001948">
    <property type="protein sequence ID" value="KHN79053.1"/>
    <property type="molecule type" value="Genomic_DNA"/>
</dbReference>
<dbReference type="Proteomes" id="UP000031036">
    <property type="component" value="Unassembled WGS sequence"/>
</dbReference>
<feature type="region of interest" description="Disordered" evidence="1">
    <location>
        <begin position="37"/>
        <end position="67"/>
    </location>
</feature>
<accession>A0A0B2VC25</accession>
<protein>
    <submittedName>
        <fullName evidence="2">Uncharacterized protein</fullName>
    </submittedName>
</protein>
<evidence type="ECO:0000313" key="2">
    <source>
        <dbReference type="EMBL" id="KHN79053.1"/>
    </source>
</evidence>
<name>A0A0B2VC25_TOXCA</name>
<comment type="caution">
    <text evidence="2">The sequence shown here is derived from an EMBL/GenBank/DDBJ whole genome shotgun (WGS) entry which is preliminary data.</text>
</comment>